<evidence type="ECO:0000256" key="3">
    <source>
        <dbReference type="ARBA" id="ARBA00022676"/>
    </source>
</evidence>
<evidence type="ECO:0000313" key="10">
    <source>
        <dbReference type="EMBL" id="HAV91627.1"/>
    </source>
</evidence>
<feature type="transmembrane region" description="Helical" evidence="8">
    <location>
        <begin position="89"/>
        <end position="107"/>
    </location>
</feature>
<protein>
    <recommendedName>
        <fullName evidence="9">Glycosyltransferase RgtA/B/C/D-like domain-containing protein</fullName>
    </recommendedName>
</protein>
<dbReference type="Pfam" id="PF13231">
    <property type="entry name" value="PMT_2"/>
    <property type="match status" value="1"/>
</dbReference>
<sequence>MILKIIKKKEFLISFGIILVALVWGILNFDTLLNQGGDNARYITLGRSIMEGKFMREVNTAKENLHTQYPPLFPMILSFIMTVFGRDNIFVMKMFSFLCYILSVFFLYKTLGLYLKEKILIYSLTGLFLLCKNIVDWSSLILTESLFILAVILILYMFKMYDNEKKKKHLFMLLTLSALLVFIRGNGSLVFIPLTLYFILKKEWKNLLIMCGFALISQIWGFYILFTTGEGSVYFRQVMYKNWYLPYLGMIDFKTLLTRIFINFLSYFSTIMPMTFSASMAPKIQYGIVLLIYFVSMIWGLVLMLRRKMYFEPVWFFVNMCMLLLWPENFTTDRFFAPFVSLLLLIIGLSFSVYKRFEIVYYLSIGFIFVSMFLNIYVLSQDIPRRMYMLSETDFNFRHDNKMRPEQGIRTFFDIAIWAKDSIPQNAVIMTTKPELFYLYSDRKAIIFPYSDEDSVFMNYMRDNEITYVVYENTQNEMRLANLTINKFLLRHKSWFEFVYTIKERPSYILIKYIGGE</sequence>
<dbReference type="GO" id="GO:0005886">
    <property type="term" value="C:plasma membrane"/>
    <property type="evidence" value="ECO:0007669"/>
    <property type="project" value="UniProtKB-SubCell"/>
</dbReference>
<accession>A0A350H7W1</accession>
<gene>
    <name evidence="10" type="ORF">DCW38_00355</name>
</gene>
<dbReference type="Proteomes" id="UP000264062">
    <property type="component" value="Unassembled WGS sequence"/>
</dbReference>
<dbReference type="PANTHER" id="PTHR33908:SF11">
    <property type="entry name" value="MEMBRANE PROTEIN"/>
    <property type="match status" value="1"/>
</dbReference>
<reference evidence="10 11" key="1">
    <citation type="journal article" date="2018" name="Nat. Biotechnol.">
        <title>A standardized bacterial taxonomy based on genome phylogeny substantially revises the tree of life.</title>
        <authorList>
            <person name="Parks D.H."/>
            <person name="Chuvochina M."/>
            <person name="Waite D.W."/>
            <person name="Rinke C."/>
            <person name="Skarshewski A."/>
            <person name="Chaumeil P.A."/>
            <person name="Hugenholtz P."/>
        </authorList>
    </citation>
    <scope>NUCLEOTIDE SEQUENCE [LARGE SCALE GENOMIC DNA]</scope>
    <source>
        <strain evidence="10">UBA9956</strain>
    </source>
</reference>
<dbReference type="GO" id="GO:0016763">
    <property type="term" value="F:pentosyltransferase activity"/>
    <property type="evidence" value="ECO:0007669"/>
    <property type="project" value="TreeGrafter"/>
</dbReference>
<organism evidence="10 11">
    <name type="scientific">candidate division WOR-3 bacterium</name>
    <dbReference type="NCBI Taxonomy" id="2052148"/>
    <lineage>
        <taxon>Bacteria</taxon>
        <taxon>Bacteria division WOR-3</taxon>
    </lineage>
</organism>
<dbReference type="InterPro" id="IPR050297">
    <property type="entry name" value="LipidA_mod_glycosyltrf_83"/>
</dbReference>
<keyword evidence="3" id="KW-0328">Glycosyltransferase</keyword>
<keyword evidence="6 8" id="KW-1133">Transmembrane helix</keyword>
<keyword evidence="2" id="KW-1003">Cell membrane</keyword>
<dbReference type="GO" id="GO:0009103">
    <property type="term" value="P:lipopolysaccharide biosynthetic process"/>
    <property type="evidence" value="ECO:0007669"/>
    <property type="project" value="UniProtKB-ARBA"/>
</dbReference>
<evidence type="ECO:0000256" key="2">
    <source>
        <dbReference type="ARBA" id="ARBA00022475"/>
    </source>
</evidence>
<keyword evidence="7 8" id="KW-0472">Membrane</keyword>
<evidence type="ECO:0000313" key="11">
    <source>
        <dbReference type="Proteomes" id="UP000264062"/>
    </source>
</evidence>
<proteinExistence type="predicted"/>
<dbReference type="PANTHER" id="PTHR33908">
    <property type="entry name" value="MANNOSYLTRANSFERASE YKCB-RELATED"/>
    <property type="match status" value="1"/>
</dbReference>
<feature type="transmembrane region" description="Helical" evidence="8">
    <location>
        <begin position="141"/>
        <end position="158"/>
    </location>
</feature>
<keyword evidence="4" id="KW-0808">Transferase</keyword>
<keyword evidence="5 8" id="KW-0812">Transmembrane</keyword>
<feature type="transmembrane region" description="Helical" evidence="8">
    <location>
        <begin position="335"/>
        <end position="353"/>
    </location>
</feature>
<name>A0A350H7W1_UNCW3</name>
<feature type="domain" description="Glycosyltransferase RgtA/B/C/D-like" evidence="9">
    <location>
        <begin position="70"/>
        <end position="210"/>
    </location>
</feature>
<evidence type="ECO:0000256" key="1">
    <source>
        <dbReference type="ARBA" id="ARBA00004651"/>
    </source>
</evidence>
<evidence type="ECO:0000256" key="6">
    <source>
        <dbReference type="ARBA" id="ARBA00022989"/>
    </source>
</evidence>
<feature type="transmembrane region" description="Helical" evidence="8">
    <location>
        <begin position="206"/>
        <end position="226"/>
    </location>
</feature>
<feature type="transmembrane region" description="Helical" evidence="8">
    <location>
        <begin position="284"/>
        <end position="305"/>
    </location>
</feature>
<dbReference type="AlphaFoldDB" id="A0A350H7W1"/>
<evidence type="ECO:0000256" key="5">
    <source>
        <dbReference type="ARBA" id="ARBA00022692"/>
    </source>
</evidence>
<evidence type="ECO:0000256" key="8">
    <source>
        <dbReference type="SAM" id="Phobius"/>
    </source>
</evidence>
<evidence type="ECO:0000256" key="4">
    <source>
        <dbReference type="ARBA" id="ARBA00022679"/>
    </source>
</evidence>
<dbReference type="EMBL" id="DMZY01000012">
    <property type="protein sequence ID" value="HAV91627.1"/>
    <property type="molecule type" value="Genomic_DNA"/>
</dbReference>
<evidence type="ECO:0000256" key="7">
    <source>
        <dbReference type="ARBA" id="ARBA00023136"/>
    </source>
</evidence>
<feature type="transmembrane region" description="Helical" evidence="8">
    <location>
        <begin position="12"/>
        <end position="29"/>
    </location>
</feature>
<feature type="transmembrane region" description="Helical" evidence="8">
    <location>
        <begin position="170"/>
        <end position="200"/>
    </location>
</feature>
<feature type="transmembrane region" description="Helical" evidence="8">
    <location>
        <begin position="359"/>
        <end position="379"/>
    </location>
</feature>
<evidence type="ECO:0000259" key="9">
    <source>
        <dbReference type="Pfam" id="PF13231"/>
    </source>
</evidence>
<comment type="caution">
    <text evidence="10">The sequence shown here is derived from an EMBL/GenBank/DDBJ whole genome shotgun (WGS) entry which is preliminary data.</text>
</comment>
<dbReference type="InterPro" id="IPR038731">
    <property type="entry name" value="RgtA/B/C-like"/>
</dbReference>
<comment type="subcellular location">
    <subcellularLocation>
        <location evidence="1">Cell membrane</location>
        <topology evidence="1">Multi-pass membrane protein</topology>
    </subcellularLocation>
</comment>